<dbReference type="AlphaFoldDB" id="A0A1Q3CGZ8"/>
<dbReference type="Proteomes" id="UP000187406">
    <property type="component" value="Unassembled WGS sequence"/>
</dbReference>
<dbReference type="FunFam" id="3.90.1320.10:FF:000001">
    <property type="entry name" value="Putative carboxyl-terminal proteinase"/>
    <property type="match status" value="1"/>
</dbReference>
<keyword evidence="4" id="KW-1185">Reference proteome</keyword>
<dbReference type="STRING" id="3775.A0A1Q3CGZ8"/>
<dbReference type="Pfam" id="PF03080">
    <property type="entry name" value="Neprosin"/>
    <property type="match status" value="1"/>
</dbReference>
<evidence type="ECO:0000259" key="2">
    <source>
        <dbReference type="PROSITE" id="PS52045"/>
    </source>
</evidence>
<keyword evidence="1" id="KW-0732">Signal</keyword>
<evidence type="ECO:0000313" key="3">
    <source>
        <dbReference type="EMBL" id="GAV79524.1"/>
    </source>
</evidence>
<accession>A0A1Q3CGZ8</accession>
<dbReference type="PANTHER" id="PTHR31589:SF254">
    <property type="entry name" value="OS01G0547133 PROTEIN"/>
    <property type="match status" value="1"/>
</dbReference>
<feature type="chain" id="PRO_5012185210" evidence="1">
    <location>
        <begin position="31"/>
        <end position="420"/>
    </location>
</feature>
<gene>
    <name evidence="3" type="ORF">CFOL_v3_22989</name>
</gene>
<dbReference type="InterPro" id="IPR004314">
    <property type="entry name" value="Neprosin"/>
</dbReference>
<dbReference type="Gene3D" id="3.90.1320.10">
    <property type="entry name" value="Outer-capsid protein sigma 3, large lobe"/>
    <property type="match status" value="1"/>
</dbReference>
<protein>
    <submittedName>
        <fullName evidence="3">DUF239 domain-containing protein/DUF4409 domain-containing protein</fullName>
    </submittedName>
</protein>
<name>A0A1Q3CGZ8_CEPFO</name>
<comment type="caution">
    <text evidence="3">The sequence shown here is derived from an EMBL/GenBank/DDBJ whole genome shotgun (WGS) entry which is preliminary data.</text>
</comment>
<reference evidence="4" key="1">
    <citation type="submission" date="2016-04" db="EMBL/GenBank/DDBJ databases">
        <title>Cephalotus genome sequencing.</title>
        <authorList>
            <person name="Fukushima K."/>
            <person name="Hasebe M."/>
            <person name="Fang X."/>
        </authorList>
    </citation>
    <scope>NUCLEOTIDE SEQUENCE [LARGE SCALE GENOMIC DNA]</scope>
    <source>
        <strain evidence="4">cv. St1</strain>
    </source>
</reference>
<feature type="domain" description="Neprosin PEP catalytic" evidence="2">
    <location>
        <begin position="166"/>
        <end position="420"/>
    </location>
</feature>
<dbReference type="InterPro" id="IPR053168">
    <property type="entry name" value="Glutamic_endopeptidase"/>
</dbReference>
<dbReference type="OrthoDB" id="1858978at2759"/>
<dbReference type="EMBL" id="BDDD01001990">
    <property type="protein sequence ID" value="GAV79524.1"/>
    <property type="molecule type" value="Genomic_DNA"/>
</dbReference>
<proteinExistence type="predicted"/>
<dbReference type="Pfam" id="PF14365">
    <property type="entry name" value="Neprosin_AP"/>
    <property type="match status" value="1"/>
</dbReference>
<feature type="signal peptide" evidence="1">
    <location>
        <begin position="1"/>
        <end position="30"/>
    </location>
</feature>
<dbReference type="PANTHER" id="PTHR31589">
    <property type="entry name" value="PROTEIN, PUTATIVE (DUF239)-RELATED-RELATED"/>
    <property type="match status" value="1"/>
</dbReference>
<organism evidence="3 4">
    <name type="scientific">Cephalotus follicularis</name>
    <name type="common">Albany pitcher plant</name>
    <dbReference type="NCBI Taxonomy" id="3775"/>
    <lineage>
        <taxon>Eukaryota</taxon>
        <taxon>Viridiplantae</taxon>
        <taxon>Streptophyta</taxon>
        <taxon>Embryophyta</taxon>
        <taxon>Tracheophyta</taxon>
        <taxon>Spermatophyta</taxon>
        <taxon>Magnoliopsida</taxon>
        <taxon>eudicotyledons</taxon>
        <taxon>Gunneridae</taxon>
        <taxon>Pentapetalae</taxon>
        <taxon>rosids</taxon>
        <taxon>fabids</taxon>
        <taxon>Oxalidales</taxon>
        <taxon>Cephalotaceae</taxon>
        <taxon>Cephalotus</taxon>
    </lineage>
</organism>
<dbReference type="PROSITE" id="PS52045">
    <property type="entry name" value="NEPROSIN_PEP_CD"/>
    <property type="match status" value="1"/>
</dbReference>
<dbReference type="InParanoid" id="A0A1Q3CGZ8"/>
<evidence type="ECO:0000313" key="4">
    <source>
        <dbReference type="Proteomes" id="UP000187406"/>
    </source>
</evidence>
<dbReference type="FunCoup" id="A0A1Q3CGZ8">
    <property type="interactions" value="179"/>
</dbReference>
<dbReference type="InterPro" id="IPR025521">
    <property type="entry name" value="Neprosin_propep"/>
</dbReference>
<sequence length="420" mass="47118">MASSWCKVSPIIHFFVLYLLVASSIRPVHSLDTGTNLHATNQSFRPEEELKKLVMIRAHLKNINKPAMKTIQSPYGDIIDCVLLHQQPAFDHPQLKGQKPLDTPERPEGHNPTGLVIEDFQLWSLSGESCPEGTVPIRRTTEQDMLRASNIRRFGRKGARSRVRRDSSSNGHEHAVGYVSGEQYYGAKASINVWAPRVANQYEFSLSQMWVISGSFGDDLNTIEAGWQVSPELYGDNYPRFFTYWTTDAYQATGCYNLLCSGFVQTNNKIAIGAAISPTSSYNGGQFDISILVWKDPKHGNWWLEFGSGILVGYWPSFLFTHLRDHASMVQYGGEVVDSRPSGFHTSTQMGSGHFSGEGFGKASYFRNLQVVDWDNNLIPLSNLRVLADHPNCYDIQGGINRVWGSYFYYGGPGRNVRCP</sequence>
<evidence type="ECO:0000256" key="1">
    <source>
        <dbReference type="SAM" id="SignalP"/>
    </source>
</evidence>